<comment type="caution">
    <text evidence="2">The sequence shown here is derived from an EMBL/GenBank/DDBJ whole genome shotgun (WGS) entry which is preliminary data.</text>
</comment>
<reference evidence="2" key="1">
    <citation type="submission" date="2023-02" db="EMBL/GenBank/DDBJ databases">
        <title>Actinokineospora globicatena NBRC 15670.</title>
        <authorList>
            <person name="Ichikawa N."/>
            <person name="Sato H."/>
            <person name="Tonouchi N."/>
        </authorList>
    </citation>
    <scope>NUCLEOTIDE SEQUENCE</scope>
    <source>
        <strain evidence="2">NBRC 15670</strain>
    </source>
</reference>
<proteinExistence type="predicted"/>
<dbReference type="AlphaFoldDB" id="A0A9W6QJV9"/>
<dbReference type="SUPFAM" id="SSF55846">
    <property type="entry name" value="N-acetylmuramoyl-L-alanine amidase-like"/>
    <property type="match status" value="1"/>
</dbReference>
<name>A0A9W6QJV9_9PSEU</name>
<protein>
    <recommendedName>
        <fullName evidence="1">N-acetylmuramoyl-L-alanine amidase domain-containing protein</fullName>
    </recommendedName>
</protein>
<dbReference type="GO" id="GO:0008745">
    <property type="term" value="F:N-acetylmuramoyl-L-alanine amidase activity"/>
    <property type="evidence" value="ECO:0007669"/>
    <property type="project" value="InterPro"/>
</dbReference>
<keyword evidence="3" id="KW-1185">Reference proteome</keyword>
<organism evidence="2 3">
    <name type="scientific">Actinokineospora globicatena</name>
    <dbReference type="NCBI Taxonomy" id="103729"/>
    <lineage>
        <taxon>Bacteria</taxon>
        <taxon>Bacillati</taxon>
        <taxon>Actinomycetota</taxon>
        <taxon>Actinomycetes</taxon>
        <taxon>Pseudonocardiales</taxon>
        <taxon>Pseudonocardiaceae</taxon>
        <taxon>Actinokineospora</taxon>
    </lineage>
</organism>
<dbReference type="SMART" id="SM00644">
    <property type="entry name" value="Ami_2"/>
    <property type="match status" value="1"/>
</dbReference>
<dbReference type="InterPro" id="IPR036505">
    <property type="entry name" value="Amidase/PGRP_sf"/>
</dbReference>
<gene>
    <name evidence="2" type="ORF">Aglo03_25940</name>
</gene>
<evidence type="ECO:0000313" key="3">
    <source>
        <dbReference type="Proteomes" id="UP001165042"/>
    </source>
</evidence>
<dbReference type="Proteomes" id="UP001165042">
    <property type="component" value="Unassembled WGS sequence"/>
</dbReference>
<dbReference type="RefSeq" id="WP_285610555.1">
    <property type="nucleotide sequence ID" value="NZ_BSSD01000003.1"/>
</dbReference>
<dbReference type="Pfam" id="PF01510">
    <property type="entry name" value="Amidase_2"/>
    <property type="match status" value="1"/>
</dbReference>
<sequence>MAICPFATWKPLPANSKQARMTPRLAIVHTAVDAPGETDLWGWFAQSGLEAHFFIQNDGDLLQYMDTNVVAEANYKANNFAVSIETEDDGAPRTTEWNAKQTATLVRLLDWLCTVHPTIPRRQADRWDGSGVGWHSMWGLNTKAQPGINPWTSALGKDCPTAPRIAQMRSTILPRLAGGTPPQEHDMQLTDKFYRWPHAGETGDQPMEVWKLFQYLESASRGVYEQFHGPGAPIPARLGAVETDNKALRAEVAALRKELAALPGLLRQALADAVVSVDVEVGGKAVQP</sequence>
<feature type="domain" description="N-acetylmuramoyl-L-alanine amidase" evidence="1">
    <location>
        <begin position="12"/>
        <end position="147"/>
    </location>
</feature>
<evidence type="ECO:0000259" key="1">
    <source>
        <dbReference type="SMART" id="SM00644"/>
    </source>
</evidence>
<dbReference type="Gene3D" id="3.40.80.10">
    <property type="entry name" value="Peptidoglycan recognition protein-like"/>
    <property type="match status" value="1"/>
</dbReference>
<accession>A0A9W6QJV9</accession>
<dbReference type="EMBL" id="BSSD01000003">
    <property type="protein sequence ID" value="GLW91778.1"/>
    <property type="molecule type" value="Genomic_DNA"/>
</dbReference>
<dbReference type="GO" id="GO:0009253">
    <property type="term" value="P:peptidoglycan catabolic process"/>
    <property type="evidence" value="ECO:0007669"/>
    <property type="project" value="InterPro"/>
</dbReference>
<dbReference type="InterPro" id="IPR002502">
    <property type="entry name" value="Amidase_domain"/>
</dbReference>
<evidence type="ECO:0000313" key="2">
    <source>
        <dbReference type="EMBL" id="GLW91778.1"/>
    </source>
</evidence>